<dbReference type="AlphaFoldDB" id="A0A4R5DF18"/>
<feature type="domain" description="Mandelate racemase/muconate lactonizing enzyme C-terminal" evidence="4">
    <location>
        <begin position="149"/>
        <end position="245"/>
    </location>
</feature>
<keyword evidence="6" id="KW-1185">Reference proteome</keyword>
<comment type="pathway">
    <text evidence="2">Carbohydrate acid metabolism; D-glucarate degradation; 2,5-dioxopentanoate from D-glucarate: step 1/2.</text>
</comment>
<dbReference type="InterPro" id="IPR034593">
    <property type="entry name" value="DgoD-like"/>
</dbReference>
<dbReference type="EMBL" id="SMKZ01000014">
    <property type="protein sequence ID" value="TDE10354.1"/>
    <property type="molecule type" value="Genomic_DNA"/>
</dbReference>
<evidence type="ECO:0000256" key="3">
    <source>
        <dbReference type="ARBA" id="ARBA00011973"/>
    </source>
</evidence>
<name>A0A4R5DF18_9ACTN</name>
<evidence type="ECO:0000313" key="6">
    <source>
        <dbReference type="Proteomes" id="UP000294739"/>
    </source>
</evidence>
<proteinExistence type="predicted"/>
<gene>
    <name evidence="5" type="ORF">E1269_11670</name>
</gene>
<accession>A0A4R5DF18</accession>
<dbReference type="SUPFAM" id="SSF51604">
    <property type="entry name" value="Enolase C-terminal domain-like"/>
    <property type="match status" value="1"/>
</dbReference>
<organism evidence="5 6">
    <name type="scientific">Jiangella asiatica</name>
    <dbReference type="NCBI Taxonomy" id="2530372"/>
    <lineage>
        <taxon>Bacteria</taxon>
        <taxon>Bacillati</taxon>
        <taxon>Actinomycetota</taxon>
        <taxon>Actinomycetes</taxon>
        <taxon>Jiangellales</taxon>
        <taxon>Jiangellaceae</taxon>
        <taxon>Jiangella</taxon>
    </lineage>
</organism>
<dbReference type="InterPro" id="IPR013341">
    <property type="entry name" value="Mandelate_racemase_N_dom"/>
</dbReference>
<dbReference type="GO" id="GO:0008872">
    <property type="term" value="F:glucarate dehydratase activity"/>
    <property type="evidence" value="ECO:0007669"/>
    <property type="project" value="UniProtKB-EC"/>
</dbReference>
<dbReference type="PANTHER" id="PTHR48080">
    <property type="entry name" value="D-GALACTONATE DEHYDRATASE-RELATED"/>
    <property type="match status" value="1"/>
</dbReference>
<dbReference type="OrthoDB" id="9774531at2"/>
<dbReference type="InterPro" id="IPR029065">
    <property type="entry name" value="Enolase_C-like"/>
</dbReference>
<dbReference type="InterPro" id="IPR029017">
    <property type="entry name" value="Enolase-like_N"/>
</dbReference>
<dbReference type="InParanoid" id="A0A4R5DF18"/>
<dbReference type="Gene3D" id="3.30.390.10">
    <property type="entry name" value="Enolase-like, N-terminal domain"/>
    <property type="match status" value="1"/>
</dbReference>
<dbReference type="Pfam" id="PF02746">
    <property type="entry name" value="MR_MLE_N"/>
    <property type="match status" value="1"/>
</dbReference>
<evidence type="ECO:0000256" key="2">
    <source>
        <dbReference type="ARBA" id="ARBA00005183"/>
    </source>
</evidence>
<dbReference type="PANTHER" id="PTHR48080:SF4">
    <property type="entry name" value="GLUCARATE DEHYDRATASE"/>
    <property type="match status" value="1"/>
</dbReference>
<dbReference type="InterPro" id="IPR013342">
    <property type="entry name" value="Mandelate_racemase_C"/>
</dbReference>
<reference evidence="5 6" key="1">
    <citation type="submission" date="2019-03" db="EMBL/GenBank/DDBJ databases">
        <title>Draft genome sequences of novel Actinobacteria.</title>
        <authorList>
            <person name="Sahin N."/>
            <person name="Ay H."/>
            <person name="Saygin H."/>
        </authorList>
    </citation>
    <scope>NUCLEOTIDE SEQUENCE [LARGE SCALE GENOMIC DNA]</scope>
    <source>
        <strain evidence="5 6">5K138</strain>
    </source>
</reference>
<sequence length="382" mass="42003">MTRPSRIERIRATEVVVPALPGAVDSPSLNRPLHNKPWRGASSWSVQFDRMPKVILELELRDGTVGLGELYRAHDWEVVDAVAAALVGQDVRAMSLQEPPVARTHEFDGFEMALWDAYARSAGLRVVDLLGGPVRDRIPVSAWSSHRTVDEIGDIVAPFAAAGFTNVKLKCSLDDDVVAWCQAIAERAPGMSVVLDPNGRFERLADARALGLSLAEVGNVGCLEDPLPHWAVDDWVELRRAVPIPLARHLSLAYPQFADRGSELVAVLRRGSADMLNLTAGLNDFRRLDHVADVFNLTTWHGSQVDLGIAEAAYLHSCAAARTCTQPSDVFGRLIRCHDLLREPLRIEPPYAHLPDGPGLGVSLDEEARAEFRTAEREYVAR</sequence>
<dbReference type="InterPro" id="IPR036849">
    <property type="entry name" value="Enolase-like_C_sf"/>
</dbReference>
<dbReference type="EC" id="4.2.1.40" evidence="3"/>
<dbReference type="SUPFAM" id="SSF54826">
    <property type="entry name" value="Enolase N-terminal domain-like"/>
    <property type="match status" value="1"/>
</dbReference>
<dbReference type="RefSeq" id="WP_131894581.1">
    <property type="nucleotide sequence ID" value="NZ_SMKZ01000014.1"/>
</dbReference>
<protein>
    <recommendedName>
        <fullName evidence="3">glucarate dehydratase</fullName>
        <ecNumber evidence="3">4.2.1.40</ecNumber>
    </recommendedName>
</protein>
<dbReference type="Pfam" id="PF13378">
    <property type="entry name" value="MR_MLE_C"/>
    <property type="match status" value="1"/>
</dbReference>
<evidence type="ECO:0000256" key="1">
    <source>
        <dbReference type="ARBA" id="ARBA00001426"/>
    </source>
</evidence>
<evidence type="ECO:0000259" key="4">
    <source>
        <dbReference type="SMART" id="SM00922"/>
    </source>
</evidence>
<comment type="catalytic activity">
    <reaction evidence="1">
        <text>D-glucarate = 5-dehydro-4-deoxy-D-glucarate + H2O</text>
        <dbReference type="Rhea" id="RHEA:14573"/>
        <dbReference type="ChEBI" id="CHEBI:15377"/>
        <dbReference type="ChEBI" id="CHEBI:30612"/>
        <dbReference type="ChEBI" id="CHEBI:42819"/>
        <dbReference type="EC" id="4.2.1.40"/>
    </reaction>
</comment>
<dbReference type="Gene3D" id="3.20.20.120">
    <property type="entry name" value="Enolase-like C-terminal domain"/>
    <property type="match status" value="1"/>
</dbReference>
<comment type="caution">
    <text evidence="5">The sequence shown here is derived from an EMBL/GenBank/DDBJ whole genome shotgun (WGS) entry which is preliminary data.</text>
</comment>
<dbReference type="SMART" id="SM00922">
    <property type="entry name" value="MR_MLE"/>
    <property type="match status" value="1"/>
</dbReference>
<evidence type="ECO:0000313" key="5">
    <source>
        <dbReference type="EMBL" id="TDE10354.1"/>
    </source>
</evidence>
<dbReference type="Proteomes" id="UP000294739">
    <property type="component" value="Unassembled WGS sequence"/>
</dbReference>